<dbReference type="Proteomes" id="UP000198517">
    <property type="component" value="Unassembled WGS sequence"/>
</dbReference>
<accession>A0A1G6ZLC6</accession>
<protein>
    <recommendedName>
        <fullName evidence="3">DUF4294 domain-containing protein</fullName>
    </recommendedName>
</protein>
<name>A0A1G6ZLC6_9FLAO</name>
<dbReference type="EMBL" id="FNAS01000002">
    <property type="protein sequence ID" value="SDE03301.1"/>
    <property type="molecule type" value="Genomic_DNA"/>
</dbReference>
<keyword evidence="2" id="KW-1185">Reference proteome</keyword>
<dbReference type="InterPro" id="IPR025636">
    <property type="entry name" value="DUF4294"/>
</dbReference>
<evidence type="ECO:0000313" key="2">
    <source>
        <dbReference type="Proteomes" id="UP000198517"/>
    </source>
</evidence>
<evidence type="ECO:0000313" key="1">
    <source>
        <dbReference type="EMBL" id="SDE03301.1"/>
    </source>
</evidence>
<evidence type="ECO:0008006" key="3">
    <source>
        <dbReference type="Google" id="ProtNLM"/>
    </source>
</evidence>
<dbReference type="STRING" id="1071918.SAMN05421544_102124"/>
<proteinExistence type="predicted"/>
<sequence length="252" mass="29792">MIFACLTFDYFNAVKVMNFKLFSSVFCLILGFLTFAQNANGIKVKPLSEYPQDKIQTDKFGNRFYYDAQQKAKIYNINDEPVIVMDEIVLVAKPHFNNRLDRNFYSFLSKKLNRVYPLFLQALYQYREISEETANMSDKKERRKFIKAKQQELANQYEAKLRDLTTTEGRVFAKLMYRATGKTVYQIIKELKGGWSAFWWNVKGNLANVEINEPYAPHKNREDAFIESLLQSNWNMGYLRPYDGYQNFQIKK</sequence>
<organism evidence="1 2">
    <name type="scientific">Riemerella columbipharyngis</name>
    <dbReference type="NCBI Taxonomy" id="1071918"/>
    <lineage>
        <taxon>Bacteria</taxon>
        <taxon>Pseudomonadati</taxon>
        <taxon>Bacteroidota</taxon>
        <taxon>Flavobacteriia</taxon>
        <taxon>Flavobacteriales</taxon>
        <taxon>Weeksellaceae</taxon>
        <taxon>Riemerella</taxon>
    </lineage>
</organism>
<dbReference type="AlphaFoldDB" id="A0A1G6ZLC6"/>
<gene>
    <name evidence="1" type="ORF">SAMN05421544_102124</name>
</gene>
<dbReference type="Pfam" id="PF14127">
    <property type="entry name" value="DUF4294"/>
    <property type="match status" value="1"/>
</dbReference>
<reference evidence="1 2" key="1">
    <citation type="submission" date="2016-10" db="EMBL/GenBank/DDBJ databases">
        <authorList>
            <person name="de Groot N.N."/>
        </authorList>
    </citation>
    <scope>NUCLEOTIDE SEQUENCE [LARGE SCALE GENOMIC DNA]</scope>
    <source>
        <strain evidence="1 2">DSM 24015</strain>
    </source>
</reference>